<feature type="transmembrane region" description="Helical" evidence="7">
    <location>
        <begin position="508"/>
        <end position="526"/>
    </location>
</feature>
<keyword evidence="10" id="KW-1185">Reference proteome</keyword>
<dbReference type="Proteomes" id="UP000597762">
    <property type="component" value="Unassembled WGS sequence"/>
</dbReference>
<dbReference type="PANTHER" id="PTHR48041:SF63">
    <property type="entry name" value="EARLY GENE AT 23, ISOFORM C"/>
    <property type="match status" value="1"/>
</dbReference>
<evidence type="ECO:0000256" key="3">
    <source>
        <dbReference type="ARBA" id="ARBA00022448"/>
    </source>
</evidence>
<dbReference type="PROSITE" id="PS50893">
    <property type="entry name" value="ABC_TRANSPORTER_2"/>
    <property type="match status" value="1"/>
</dbReference>
<dbReference type="Pfam" id="PF01061">
    <property type="entry name" value="ABC2_membrane"/>
    <property type="match status" value="1"/>
</dbReference>
<comment type="subcellular location">
    <subcellularLocation>
        <location evidence="1">Membrane</location>
        <topology evidence="1">Multi-pass membrane protein</topology>
    </subcellularLocation>
</comment>
<gene>
    <name evidence="9" type="ORF">SPHA_42711</name>
</gene>
<keyword evidence="4 7" id="KW-0812">Transmembrane</keyword>
<keyword evidence="6 7" id="KW-0472">Membrane</keyword>
<dbReference type="InterPro" id="IPR017871">
    <property type="entry name" value="ABC_transporter-like_CS"/>
</dbReference>
<dbReference type="PANTHER" id="PTHR48041">
    <property type="entry name" value="ABC TRANSPORTER G FAMILY MEMBER 28"/>
    <property type="match status" value="1"/>
</dbReference>
<feature type="transmembrane region" description="Helical" evidence="7">
    <location>
        <begin position="393"/>
        <end position="411"/>
    </location>
</feature>
<evidence type="ECO:0000256" key="4">
    <source>
        <dbReference type="ARBA" id="ARBA00022692"/>
    </source>
</evidence>
<evidence type="ECO:0000256" key="6">
    <source>
        <dbReference type="ARBA" id="ARBA00023136"/>
    </source>
</evidence>
<evidence type="ECO:0000256" key="5">
    <source>
        <dbReference type="ARBA" id="ARBA00022989"/>
    </source>
</evidence>
<keyword evidence="5 7" id="KW-1133">Transmembrane helix</keyword>
<dbReference type="GO" id="GO:0140359">
    <property type="term" value="F:ABC-type transporter activity"/>
    <property type="evidence" value="ECO:0007669"/>
    <property type="project" value="InterPro"/>
</dbReference>
<keyword evidence="3" id="KW-0813">Transport</keyword>
<comment type="caution">
    <text evidence="9">The sequence shown here is derived from an EMBL/GenBank/DDBJ whole genome shotgun (WGS) entry which is preliminary data.</text>
</comment>
<name>A0A812CPQ1_ACAPH</name>
<evidence type="ECO:0000256" key="1">
    <source>
        <dbReference type="ARBA" id="ARBA00004141"/>
    </source>
</evidence>
<dbReference type="InterPro" id="IPR013525">
    <property type="entry name" value="ABC2_TM"/>
</dbReference>
<feature type="domain" description="ABC transporter" evidence="8">
    <location>
        <begin position="1"/>
        <end position="215"/>
    </location>
</feature>
<dbReference type="GO" id="GO:0005524">
    <property type="term" value="F:ATP binding"/>
    <property type="evidence" value="ECO:0007669"/>
    <property type="project" value="InterPro"/>
</dbReference>
<feature type="transmembrane region" description="Helical" evidence="7">
    <location>
        <begin position="284"/>
        <end position="305"/>
    </location>
</feature>
<dbReference type="PROSITE" id="PS00211">
    <property type="entry name" value="ABC_TRANSPORTER_1"/>
    <property type="match status" value="1"/>
</dbReference>
<dbReference type="Gene3D" id="3.40.50.300">
    <property type="entry name" value="P-loop containing nucleotide triphosphate hydrolases"/>
    <property type="match status" value="1"/>
</dbReference>
<proteinExistence type="inferred from homology"/>
<protein>
    <recommendedName>
        <fullName evidence="8">ABC transporter domain-containing protein</fullName>
    </recommendedName>
</protein>
<evidence type="ECO:0000256" key="2">
    <source>
        <dbReference type="ARBA" id="ARBA00005814"/>
    </source>
</evidence>
<evidence type="ECO:0000259" key="8">
    <source>
        <dbReference type="PROSITE" id="PS50893"/>
    </source>
</evidence>
<feature type="transmembrane region" description="Helical" evidence="7">
    <location>
        <begin position="533"/>
        <end position="553"/>
    </location>
</feature>
<dbReference type="EMBL" id="CAHIKZ030002101">
    <property type="protein sequence ID" value="CAE1281141.1"/>
    <property type="molecule type" value="Genomic_DNA"/>
</dbReference>
<evidence type="ECO:0000313" key="10">
    <source>
        <dbReference type="Proteomes" id="UP000597762"/>
    </source>
</evidence>
<evidence type="ECO:0000256" key="7">
    <source>
        <dbReference type="SAM" id="Phobius"/>
    </source>
</evidence>
<dbReference type="OrthoDB" id="66620at2759"/>
<dbReference type="GO" id="GO:0005886">
    <property type="term" value="C:plasma membrane"/>
    <property type="evidence" value="ECO:0007669"/>
    <property type="project" value="TreeGrafter"/>
</dbReference>
<sequence>MAVMGPSGSGKTTLLNTISGRMQMCQGSIKLNSNKLTRSLRRQIAYVLQKDIFPSKLTLREMLHFTAMIQLPEKMSIEQKKKRIDNIVSVMELEKCLDTVMGNSMNRGLSGGEMKRANIACELLTDPNIIIIDVVFHGEASRCLDVFETYGLYCAEHYNPADFILDSVQYINENVKQMIKDSNVNKYMKNQSQSTDINSEETREVPSANNGEVSFLIPREEAYPKWPTSFFTQFYWLAWRNYKQSKTRIISKFEIARAIILSIFLGLVYFQLERTEDKIREYKGLLFFLVTHWTFQPLLEAVLSFPTEKEILYKERAAGYYRLSAYYLAKIVSEAPLTLVLPMFSFIIVCMFAGLYRPGVLFASMGTLVFHAVLSQGFGILFGVIFLDTQWALTLSTVFTVVNMLVAGFYAETFPSWLTWSRNISFLAYSYNILIYLEFSHGDPVKCLNITLPSNFGLCRDAVDYVPSNLVIEMSKIDLPLFANVILLIILFVATRLASYLVLHIEYLIRQFVEFLFFLFLFLFFFSFSFHCILFVFFFLSVFFFFFFLPVIFSFFSPIFSVFCFLLFFIFFPSIFFLPSPI</sequence>
<accession>A0A812CPQ1</accession>
<dbReference type="GO" id="GO:0016887">
    <property type="term" value="F:ATP hydrolysis activity"/>
    <property type="evidence" value="ECO:0007669"/>
    <property type="project" value="InterPro"/>
</dbReference>
<feature type="transmembrane region" description="Helical" evidence="7">
    <location>
        <begin position="368"/>
        <end position="387"/>
    </location>
</feature>
<comment type="similarity">
    <text evidence="2">Belongs to the ABC transporter superfamily. ABCG family. Eye pigment precursor importer (TC 3.A.1.204) subfamily.</text>
</comment>
<dbReference type="SUPFAM" id="SSF52540">
    <property type="entry name" value="P-loop containing nucleoside triphosphate hydrolases"/>
    <property type="match status" value="1"/>
</dbReference>
<feature type="transmembrane region" description="Helical" evidence="7">
    <location>
        <begin position="255"/>
        <end position="272"/>
    </location>
</feature>
<organism evidence="9 10">
    <name type="scientific">Acanthosepion pharaonis</name>
    <name type="common">Pharaoh cuttlefish</name>
    <name type="synonym">Sepia pharaonis</name>
    <dbReference type="NCBI Taxonomy" id="158019"/>
    <lineage>
        <taxon>Eukaryota</taxon>
        <taxon>Metazoa</taxon>
        <taxon>Spiralia</taxon>
        <taxon>Lophotrochozoa</taxon>
        <taxon>Mollusca</taxon>
        <taxon>Cephalopoda</taxon>
        <taxon>Coleoidea</taxon>
        <taxon>Decapodiformes</taxon>
        <taxon>Sepiida</taxon>
        <taxon>Sepiina</taxon>
        <taxon>Sepiidae</taxon>
        <taxon>Acanthosepion</taxon>
    </lineage>
</organism>
<feature type="transmembrane region" description="Helical" evidence="7">
    <location>
        <begin position="481"/>
        <end position="502"/>
    </location>
</feature>
<dbReference type="AlphaFoldDB" id="A0A812CPQ1"/>
<feature type="transmembrane region" description="Helical" evidence="7">
    <location>
        <begin position="559"/>
        <end position="578"/>
    </location>
</feature>
<dbReference type="Pfam" id="PF00005">
    <property type="entry name" value="ABC_tran"/>
    <property type="match status" value="1"/>
</dbReference>
<evidence type="ECO:0000313" key="9">
    <source>
        <dbReference type="EMBL" id="CAE1281141.1"/>
    </source>
</evidence>
<dbReference type="InterPro" id="IPR027417">
    <property type="entry name" value="P-loop_NTPase"/>
</dbReference>
<dbReference type="InterPro" id="IPR003439">
    <property type="entry name" value="ABC_transporter-like_ATP-bd"/>
</dbReference>
<dbReference type="InterPro" id="IPR050352">
    <property type="entry name" value="ABCG_transporters"/>
</dbReference>
<feature type="transmembrane region" description="Helical" evidence="7">
    <location>
        <begin position="337"/>
        <end position="356"/>
    </location>
</feature>
<reference evidence="9" key="1">
    <citation type="submission" date="2021-01" db="EMBL/GenBank/DDBJ databases">
        <authorList>
            <person name="Li R."/>
            <person name="Bekaert M."/>
        </authorList>
    </citation>
    <scope>NUCLEOTIDE SEQUENCE</scope>
    <source>
        <strain evidence="9">Farmed</strain>
    </source>
</reference>